<sequence length="41" mass="4299">MHEVMTWLIENKQAVVTAAFAAVAVAVFLTQDDGPPPTASA</sequence>
<protein>
    <submittedName>
        <fullName evidence="1">Uncharacterized protein</fullName>
    </submittedName>
</protein>
<evidence type="ECO:0000313" key="2">
    <source>
        <dbReference type="Proteomes" id="UP001354798"/>
    </source>
</evidence>
<proteinExistence type="predicted"/>
<reference evidence="1 2" key="1">
    <citation type="submission" date="2023-12" db="EMBL/GenBank/DDBJ databases">
        <title>Efficient gene editing system CRISPR-Cas12a for Pseudomonas aeruginosa bacteriophages.</title>
        <authorList>
            <person name="Yan B."/>
            <person name="Chen Y."/>
            <person name="Liu Y."/>
        </authorList>
    </citation>
    <scope>NUCLEOTIDE SEQUENCE [LARGE SCALE GENOMIC DNA]</scope>
</reference>
<organism evidence="1 2">
    <name type="scientific">Pseudomonas phage PJNP013</name>
    <dbReference type="NCBI Taxonomy" id="3108093"/>
    <lineage>
        <taxon>Viruses</taxon>
        <taxon>Duplodnaviria</taxon>
        <taxon>Heunggongvirae</taxon>
        <taxon>Uroviricota</taxon>
        <taxon>Caudoviricetes</taxon>
        <taxon>Autographivirales</taxon>
        <taxon>Autoscriptoviridae</taxon>
        <taxon>Krylovirinae</taxon>
        <taxon>Phikmvvirus</taxon>
        <taxon>Phikmvvirus PJNP013</taxon>
    </lineage>
</organism>
<accession>A0ABZ2CRY7</accession>
<keyword evidence="2" id="KW-1185">Reference proteome</keyword>
<dbReference type="EMBL" id="OR941786">
    <property type="protein sequence ID" value="WVX90884.1"/>
    <property type="molecule type" value="Genomic_DNA"/>
</dbReference>
<evidence type="ECO:0000313" key="1">
    <source>
        <dbReference type="EMBL" id="WVX90884.1"/>
    </source>
</evidence>
<name>A0ABZ2CRY7_9CAUD</name>
<dbReference type="Proteomes" id="UP001354798">
    <property type="component" value="Segment"/>
</dbReference>